<gene>
    <name evidence="1" type="ORF">DPX16_15854</name>
</gene>
<name>A0A3N0YV04_ANAGA</name>
<sequence>MGERVKGCGGAIVLSSTGDWAASFTTPRMAWASIKEDVLHYGLNLKEEFTEMLKC</sequence>
<comment type="caution">
    <text evidence="1">The sequence shown here is derived from an EMBL/GenBank/DDBJ whole genome shotgun (WGS) entry which is preliminary data.</text>
</comment>
<organism evidence="1 2">
    <name type="scientific">Anabarilius grahami</name>
    <name type="common">Kanglang fish</name>
    <name type="synonym">Barilius grahami</name>
    <dbReference type="NCBI Taxonomy" id="495550"/>
    <lineage>
        <taxon>Eukaryota</taxon>
        <taxon>Metazoa</taxon>
        <taxon>Chordata</taxon>
        <taxon>Craniata</taxon>
        <taxon>Vertebrata</taxon>
        <taxon>Euteleostomi</taxon>
        <taxon>Actinopterygii</taxon>
        <taxon>Neopterygii</taxon>
        <taxon>Teleostei</taxon>
        <taxon>Ostariophysi</taxon>
        <taxon>Cypriniformes</taxon>
        <taxon>Xenocyprididae</taxon>
        <taxon>Xenocypridinae</taxon>
        <taxon>Xenocypridinae incertae sedis</taxon>
        <taxon>Anabarilius</taxon>
    </lineage>
</organism>
<evidence type="ECO:0000313" key="2">
    <source>
        <dbReference type="Proteomes" id="UP000281406"/>
    </source>
</evidence>
<proteinExistence type="predicted"/>
<dbReference type="AlphaFoldDB" id="A0A3N0YV04"/>
<evidence type="ECO:0000313" key="1">
    <source>
        <dbReference type="EMBL" id="ROL49528.1"/>
    </source>
</evidence>
<protein>
    <submittedName>
        <fullName evidence="1">Isoaspartyl peptidase/L-asparaginase</fullName>
    </submittedName>
</protein>
<reference evidence="1 2" key="1">
    <citation type="submission" date="2018-10" db="EMBL/GenBank/DDBJ databases">
        <title>Genome assembly for a Yunnan-Guizhou Plateau 3E fish, Anabarilius grahami (Regan), and its evolutionary and genetic applications.</title>
        <authorList>
            <person name="Jiang W."/>
        </authorList>
    </citation>
    <scope>NUCLEOTIDE SEQUENCE [LARGE SCALE GENOMIC DNA]</scope>
    <source>
        <strain evidence="1">AG-KIZ</strain>
        <tissue evidence="1">Muscle</tissue>
    </source>
</reference>
<accession>A0A3N0YV04</accession>
<dbReference type="EMBL" id="RJVU01026577">
    <property type="protein sequence ID" value="ROL49528.1"/>
    <property type="molecule type" value="Genomic_DNA"/>
</dbReference>
<dbReference type="GO" id="GO:0016787">
    <property type="term" value="F:hydrolase activity"/>
    <property type="evidence" value="ECO:0007669"/>
    <property type="project" value="InterPro"/>
</dbReference>
<keyword evidence="2" id="KW-1185">Reference proteome</keyword>
<dbReference type="Proteomes" id="UP000281406">
    <property type="component" value="Unassembled WGS sequence"/>
</dbReference>
<dbReference type="OrthoDB" id="2262349at2759"/>